<organism evidence="2 3">
    <name type="scientific">Inhella proteolytica</name>
    <dbReference type="NCBI Taxonomy" id="2795029"/>
    <lineage>
        <taxon>Bacteria</taxon>
        <taxon>Pseudomonadati</taxon>
        <taxon>Pseudomonadota</taxon>
        <taxon>Betaproteobacteria</taxon>
        <taxon>Burkholderiales</taxon>
        <taxon>Sphaerotilaceae</taxon>
        <taxon>Inhella</taxon>
    </lineage>
</organism>
<gene>
    <name evidence="2" type="ORF">I7X39_04565</name>
</gene>
<evidence type="ECO:0000313" key="2">
    <source>
        <dbReference type="EMBL" id="MBH9576175.1"/>
    </source>
</evidence>
<proteinExistence type="predicted"/>
<evidence type="ECO:0000313" key="3">
    <source>
        <dbReference type="Proteomes" id="UP000613266"/>
    </source>
</evidence>
<dbReference type="AlphaFoldDB" id="A0A931J121"/>
<dbReference type="InterPro" id="IPR014729">
    <property type="entry name" value="Rossmann-like_a/b/a_fold"/>
</dbReference>
<dbReference type="Gene3D" id="3.40.50.620">
    <property type="entry name" value="HUPs"/>
    <property type="match status" value="1"/>
</dbReference>
<reference evidence="2" key="1">
    <citation type="submission" date="2020-12" db="EMBL/GenBank/DDBJ databases">
        <title>The genome sequence of Inhella sp. 1Y17.</title>
        <authorList>
            <person name="Liu Y."/>
        </authorList>
    </citation>
    <scope>NUCLEOTIDE SEQUENCE</scope>
    <source>
        <strain evidence="2">1Y17</strain>
    </source>
</reference>
<feature type="domain" description="Diphthamide synthase" evidence="1">
    <location>
        <begin position="1"/>
        <end position="189"/>
    </location>
</feature>
<dbReference type="GO" id="GO:0016787">
    <property type="term" value="F:hydrolase activity"/>
    <property type="evidence" value="ECO:0007669"/>
    <property type="project" value="UniProtKB-KW"/>
</dbReference>
<dbReference type="InterPro" id="IPR002761">
    <property type="entry name" value="Diphthami_syn_dom"/>
</dbReference>
<dbReference type="Gene3D" id="3.90.1490.10">
    <property type="entry name" value="putative n-type atp pyrophosphatase, domain 2"/>
    <property type="match status" value="1"/>
</dbReference>
<dbReference type="SUPFAM" id="SSF52402">
    <property type="entry name" value="Adenine nucleotide alpha hydrolases-like"/>
    <property type="match status" value="1"/>
</dbReference>
<sequence>MKAAISWSGGKDSMLALLHAREQGLQVQSFLSFLEPDGRSKSHDLPSRWLQAQVSALGGQWLGVPVPPGGYGESFSTQLALLRASGHQAVVFGDIDLQAHRDWIEPRCAAAGLRAVFPLWGLQRRQLAHEVLARGIRAWVVCVDLGRLPATFCGRAYDAAFLAELPEGVCPAGEEGEFHSFVWDGPGFAAPLPLQPGPVRILPSRPPLRPTEFAFCTPEAA</sequence>
<protein>
    <submittedName>
        <fullName evidence="2">Adenosine nucleotide hydrolase</fullName>
    </submittedName>
</protein>
<dbReference type="CDD" id="cd01994">
    <property type="entry name" value="AANH_PF0828-like"/>
    <property type="match status" value="1"/>
</dbReference>
<keyword evidence="2" id="KW-0378">Hydrolase</keyword>
<dbReference type="Proteomes" id="UP000613266">
    <property type="component" value="Unassembled WGS sequence"/>
</dbReference>
<comment type="caution">
    <text evidence="2">The sequence shown here is derived from an EMBL/GenBank/DDBJ whole genome shotgun (WGS) entry which is preliminary data.</text>
</comment>
<keyword evidence="3" id="KW-1185">Reference proteome</keyword>
<accession>A0A931J121</accession>
<dbReference type="Pfam" id="PF01902">
    <property type="entry name" value="Diphthami_syn_2"/>
    <property type="match status" value="1"/>
</dbReference>
<dbReference type="EMBL" id="JAEDAK010000002">
    <property type="protein sequence ID" value="MBH9576175.1"/>
    <property type="molecule type" value="Genomic_DNA"/>
</dbReference>
<dbReference type="RefSeq" id="WP_198109780.1">
    <property type="nucleotide sequence ID" value="NZ_JAEDAK010000002.1"/>
</dbReference>
<name>A0A931J121_9BURK</name>
<evidence type="ECO:0000259" key="1">
    <source>
        <dbReference type="Pfam" id="PF01902"/>
    </source>
</evidence>